<dbReference type="InterPro" id="IPR000531">
    <property type="entry name" value="Beta-barrel_TonB"/>
</dbReference>
<feature type="domain" description="TonB-dependent receptor-like beta-barrel" evidence="12">
    <location>
        <begin position="407"/>
        <end position="938"/>
    </location>
</feature>
<evidence type="ECO:0000256" key="8">
    <source>
        <dbReference type="PROSITE-ProRule" id="PRU01360"/>
    </source>
</evidence>
<evidence type="ECO:0000256" key="3">
    <source>
        <dbReference type="ARBA" id="ARBA00022452"/>
    </source>
</evidence>
<dbReference type="SUPFAM" id="SSF56935">
    <property type="entry name" value="Porins"/>
    <property type="match status" value="1"/>
</dbReference>
<keyword evidence="6 8" id="KW-0472">Membrane</keyword>
<evidence type="ECO:0000313" key="14">
    <source>
        <dbReference type="EMBL" id="MEX6631941.1"/>
    </source>
</evidence>
<keyword evidence="11" id="KW-0732">Signal</keyword>
<keyword evidence="4 8" id="KW-0812">Transmembrane</keyword>
<evidence type="ECO:0000256" key="9">
    <source>
        <dbReference type="RuleBase" id="RU003357"/>
    </source>
</evidence>
<dbReference type="PROSITE" id="PS52016">
    <property type="entry name" value="TONB_DEPENDENT_REC_3"/>
    <property type="match status" value="1"/>
</dbReference>
<comment type="similarity">
    <text evidence="8 9">Belongs to the TonB-dependent receptor family.</text>
</comment>
<keyword evidence="5 9" id="KW-0798">TonB box</keyword>
<accession>A0ABV3YZI7</accession>
<dbReference type="InterPro" id="IPR012910">
    <property type="entry name" value="Plug_dom"/>
</dbReference>
<evidence type="ECO:0000259" key="13">
    <source>
        <dbReference type="Pfam" id="PF07715"/>
    </source>
</evidence>
<keyword evidence="2 8" id="KW-0813">Transport</keyword>
<protein>
    <submittedName>
        <fullName evidence="14">TonB-dependent receptor</fullName>
    </submittedName>
</protein>
<dbReference type="Gene3D" id="2.40.170.20">
    <property type="entry name" value="TonB-dependent receptor, beta-barrel domain"/>
    <property type="match status" value="1"/>
</dbReference>
<feature type="signal peptide" evidence="11">
    <location>
        <begin position="1"/>
        <end position="36"/>
    </location>
</feature>
<dbReference type="PANTHER" id="PTHR47234:SF2">
    <property type="entry name" value="TONB-DEPENDENT RECEPTOR"/>
    <property type="match status" value="1"/>
</dbReference>
<feature type="region of interest" description="Disordered" evidence="10">
    <location>
        <begin position="545"/>
        <end position="566"/>
    </location>
</feature>
<dbReference type="Proteomes" id="UP001560685">
    <property type="component" value="Unassembled WGS sequence"/>
</dbReference>
<dbReference type="PANTHER" id="PTHR47234">
    <property type="match status" value="1"/>
</dbReference>
<dbReference type="EMBL" id="JBEHZE010000001">
    <property type="protein sequence ID" value="MEX6631941.1"/>
    <property type="molecule type" value="Genomic_DNA"/>
</dbReference>
<keyword evidence="14" id="KW-0675">Receptor</keyword>
<sequence length="979" mass="104477">MAVLEENGVTKNRSRIQCLYGASFLALMTSVGPSFAQGVSGEDEYRTGDEIIVTGSRIARSNLTSPAPVEVLSSEKLEETGLDNLASVLYELPQFGRSDLSSTAGTFDSFNSGVNTVNLRNLGAGRTLVLIDGRRAVSGVSGTSAVDFNTIPVDFIDRVEVVTDGASAVYGSDAIAGVVNIIQKDDFEGVSITGRGGFTDEGGGETYSVSGTIGGNFGADQKGNAVLSVNYYEDKGLMASKRDFAAQDQFLGSVGPSSYSTFSPQGRFLTNLSTFADHFTFDDNGDLVQGFDRTVHGFNRAAFRTISSPSERLLVAAKANYDILENVTMFSDISFAQVDTIIIEEPRAFTSANVADGPAGGIPLDNPYIPQGLRDFIQARNSNADLGDDILSIEYARRLGEVGVRTFENSRQTLRTVVGLKGQIGSSWTWDAYYSYGQTLQSQTGEGQINTTNIISALDVEENPDVPGTFQCASRVARDQGCVPLNLFGEGSVTPEAANFIEAPGSFQATIRQQVAAANLQGTLFELPAGALGVAVGIEHRRESSREVPDVLTQTGQTSGEPRPASFGSFDVTEGYAEIDVPIIAGAPFAEYFGINGAARFADYSTVGSAFSWKAGAVWQPVEDIRFRGTYGRSVRAPNISELFTVGAPSFGSSLDDPCSGVGGAGFVDNTGGILTANCLMEAGVAQRVSEDGVFVQGDLNQQFISVTSSGNPALQEETADTLTVGVILTPRFIPGFAVTADYYRIEIDQAIQSVAGETLLQLCYNQPAGVRDQFCTAIDRYSSNPNGNAEFNTGQIDLIALQALNIGGVNTSGIDIAANYQIDLGNTFKLPGVINFGFNYTWLIELEQLTILPDAVSIDVLDGEVGASRHRWNGTVQYNTGPLQATYSVRFIGAAVDNNSRPIDDAFNYADPETYHDIQVRYGFGESLSVFAGVNNIFDNDPPNLPSGTSSADTGCNRPCSVYDPFGRVYQFGVTKRF</sequence>
<evidence type="ECO:0000259" key="12">
    <source>
        <dbReference type="Pfam" id="PF00593"/>
    </source>
</evidence>
<feature type="domain" description="TonB-dependent receptor plug" evidence="13">
    <location>
        <begin position="64"/>
        <end position="178"/>
    </location>
</feature>
<dbReference type="InterPro" id="IPR036942">
    <property type="entry name" value="Beta-barrel_TonB_sf"/>
</dbReference>
<evidence type="ECO:0000256" key="4">
    <source>
        <dbReference type="ARBA" id="ARBA00022692"/>
    </source>
</evidence>
<evidence type="ECO:0000256" key="1">
    <source>
        <dbReference type="ARBA" id="ARBA00004571"/>
    </source>
</evidence>
<name>A0ABV3YZI7_9PROT</name>
<evidence type="ECO:0000256" key="5">
    <source>
        <dbReference type="ARBA" id="ARBA00023077"/>
    </source>
</evidence>
<dbReference type="InterPro" id="IPR039426">
    <property type="entry name" value="TonB-dep_rcpt-like"/>
</dbReference>
<gene>
    <name evidence="14" type="ORF">ABFZ84_00110</name>
</gene>
<evidence type="ECO:0000256" key="10">
    <source>
        <dbReference type="SAM" id="MobiDB-lite"/>
    </source>
</evidence>
<reference evidence="14 15" key="1">
    <citation type="submission" date="2024-05" db="EMBL/GenBank/DDBJ databases">
        <title>Three bacterial strains, DH-69, EH-24, and ECK-19 isolated from coastal sediments.</title>
        <authorList>
            <person name="Ye Y.-Q."/>
            <person name="Du Z.-J."/>
        </authorList>
    </citation>
    <scope>NUCLEOTIDE SEQUENCE [LARGE SCALE GENOMIC DNA]</scope>
    <source>
        <strain evidence="14 15">ECK-19</strain>
    </source>
</reference>
<evidence type="ECO:0000256" key="11">
    <source>
        <dbReference type="SAM" id="SignalP"/>
    </source>
</evidence>
<comment type="subcellular location">
    <subcellularLocation>
        <location evidence="1 8">Cell outer membrane</location>
        <topology evidence="1 8">Multi-pass membrane protein</topology>
    </subcellularLocation>
</comment>
<feature type="chain" id="PRO_5046083069" evidence="11">
    <location>
        <begin position="37"/>
        <end position="979"/>
    </location>
</feature>
<evidence type="ECO:0000256" key="2">
    <source>
        <dbReference type="ARBA" id="ARBA00022448"/>
    </source>
</evidence>
<dbReference type="Gene3D" id="2.170.130.10">
    <property type="entry name" value="TonB-dependent receptor, plug domain"/>
    <property type="match status" value="1"/>
</dbReference>
<evidence type="ECO:0000313" key="15">
    <source>
        <dbReference type="Proteomes" id="UP001560685"/>
    </source>
</evidence>
<dbReference type="Pfam" id="PF00593">
    <property type="entry name" value="TonB_dep_Rec_b-barrel"/>
    <property type="match status" value="1"/>
</dbReference>
<comment type="caution">
    <text evidence="14">The sequence shown here is derived from an EMBL/GenBank/DDBJ whole genome shotgun (WGS) entry which is preliminary data.</text>
</comment>
<keyword evidence="7 8" id="KW-0998">Cell outer membrane</keyword>
<evidence type="ECO:0000256" key="6">
    <source>
        <dbReference type="ARBA" id="ARBA00023136"/>
    </source>
</evidence>
<keyword evidence="3 8" id="KW-1134">Transmembrane beta strand</keyword>
<dbReference type="Pfam" id="PF07715">
    <property type="entry name" value="Plug"/>
    <property type="match status" value="1"/>
</dbReference>
<organism evidence="14 15">
    <name type="scientific">Hyphococcus lacteus</name>
    <dbReference type="NCBI Taxonomy" id="3143536"/>
    <lineage>
        <taxon>Bacteria</taxon>
        <taxon>Pseudomonadati</taxon>
        <taxon>Pseudomonadota</taxon>
        <taxon>Alphaproteobacteria</taxon>
        <taxon>Parvularculales</taxon>
        <taxon>Parvularculaceae</taxon>
        <taxon>Hyphococcus</taxon>
    </lineage>
</organism>
<keyword evidence="15" id="KW-1185">Reference proteome</keyword>
<evidence type="ECO:0000256" key="7">
    <source>
        <dbReference type="ARBA" id="ARBA00023237"/>
    </source>
</evidence>
<dbReference type="RefSeq" id="WP_369311537.1">
    <property type="nucleotide sequence ID" value="NZ_JBEHZE010000001.1"/>
</dbReference>
<dbReference type="InterPro" id="IPR037066">
    <property type="entry name" value="Plug_dom_sf"/>
</dbReference>
<proteinExistence type="inferred from homology"/>